<evidence type="ECO:0008006" key="4">
    <source>
        <dbReference type="Google" id="ProtNLM"/>
    </source>
</evidence>
<reference evidence="2 3" key="1">
    <citation type="submission" date="2016-07" db="EMBL/GenBank/DDBJ databases">
        <title>Pervasive Adenine N6-methylation of Active Genes in Fungi.</title>
        <authorList>
            <consortium name="DOE Joint Genome Institute"/>
            <person name="Mondo S.J."/>
            <person name="Dannebaum R.O."/>
            <person name="Kuo R.C."/>
            <person name="Labutti K."/>
            <person name="Haridas S."/>
            <person name="Kuo A."/>
            <person name="Salamov A."/>
            <person name="Ahrendt S.R."/>
            <person name="Lipzen A."/>
            <person name="Sullivan W."/>
            <person name="Andreopoulos W.B."/>
            <person name="Clum A."/>
            <person name="Lindquist E."/>
            <person name="Daum C."/>
            <person name="Ramamoorthy G.K."/>
            <person name="Gryganskyi A."/>
            <person name="Culley D."/>
            <person name="Magnuson J.K."/>
            <person name="James T.Y."/>
            <person name="O'Malley M.A."/>
            <person name="Stajich J.E."/>
            <person name="Spatafora J.W."/>
            <person name="Visel A."/>
            <person name="Grigoriev I.V."/>
        </authorList>
    </citation>
    <scope>NUCLEOTIDE SEQUENCE [LARGE SCALE GENOMIC DNA]</scope>
    <source>
        <strain evidence="2 3">ATCC 12442</strain>
    </source>
</reference>
<dbReference type="SUPFAM" id="SSF81321">
    <property type="entry name" value="Family A G protein-coupled receptor-like"/>
    <property type="match status" value="1"/>
</dbReference>
<name>A0A1Y1VWB9_9FUNG</name>
<protein>
    <recommendedName>
        <fullName evidence="4">G-protein coupled receptors family 1 profile domain-containing protein</fullName>
    </recommendedName>
</protein>
<dbReference type="EMBL" id="MCFD01000036">
    <property type="protein sequence ID" value="ORX65315.1"/>
    <property type="molecule type" value="Genomic_DNA"/>
</dbReference>
<evidence type="ECO:0000313" key="3">
    <source>
        <dbReference type="Proteomes" id="UP000193922"/>
    </source>
</evidence>
<keyword evidence="1" id="KW-0472">Membrane</keyword>
<feature type="transmembrane region" description="Helical" evidence="1">
    <location>
        <begin position="199"/>
        <end position="223"/>
    </location>
</feature>
<evidence type="ECO:0000256" key="1">
    <source>
        <dbReference type="SAM" id="Phobius"/>
    </source>
</evidence>
<dbReference type="OrthoDB" id="5576609at2759"/>
<feature type="transmembrane region" description="Helical" evidence="1">
    <location>
        <begin position="49"/>
        <end position="69"/>
    </location>
</feature>
<keyword evidence="1" id="KW-0812">Transmembrane</keyword>
<keyword evidence="3" id="KW-1185">Reference proteome</keyword>
<evidence type="ECO:0000313" key="2">
    <source>
        <dbReference type="EMBL" id="ORX65315.1"/>
    </source>
</evidence>
<feature type="transmembrane region" description="Helical" evidence="1">
    <location>
        <begin position="164"/>
        <end position="187"/>
    </location>
</feature>
<dbReference type="Proteomes" id="UP000193922">
    <property type="component" value="Unassembled WGS sequence"/>
</dbReference>
<dbReference type="GeneID" id="63799820"/>
<accession>A0A1Y1VWB9</accession>
<gene>
    <name evidence="2" type="ORF">DL89DRAFT_118278</name>
</gene>
<organism evidence="2 3">
    <name type="scientific">Linderina pennispora</name>
    <dbReference type="NCBI Taxonomy" id="61395"/>
    <lineage>
        <taxon>Eukaryota</taxon>
        <taxon>Fungi</taxon>
        <taxon>Fungi incertae sedis</taxon>
        <taxon>Zoopagomycota</taxon>
        <taxon>Kickxellomycotina</taxon>
        <taxon>Kickxellomycetes</taxon>
        <taxon>Kickxellales</taxon>
        <taxon>Kickxellaceae</taxon>
        <taxon>Linderina</taxon>
    </lineage>
</organism>
<sequence>MHNEAGCRIVLTLSNMSSHLVVYLCAYMVIYLELVIIHNLSPHARRPRVILATICVLCSVGPQFVYLTIPRKTVGLESFCDLPLVVNDQLYHVIIGTVVVWALLAGIASFVSMSIVAVHIRRTSRRARRISNIMTHEGVPGIYSRKDVGRSTADLLNQTLKSAVWFPITPVASLWFNSALVFVRFYSQRPYYNLEYINISLFSLMTIFMAVAFFFNPMVMGFLRDYRRSWKASKCGDPQNNIQRSPIGLRIRVNSLFSSGTLADFVS</sequence>
<keyword evidence="1" id="KW-1133">Transmembrane helix</keyword>
<feature type="transmembrane region" description="Helical" evidence="1">
    <location>
        <begin position="89"/>
        <end position="120"/>
    </location>
</feature>
<comment type="caution">
    <text evidence="2">The sequence shown here is derived from an EMBL/GenBank/DDBJ whole genome shotgun (WGS) entry which is preliminary data.</text>
</comment>
<proteinExistence type="predicted"/>
<dbReference type="AlphaFoldDB" id="A0A1Y1VWB9"/>
<feature type="transmembrane region" description="Helical" evidence="1">
    <location>
        <begin position="20"/>
        <end position="37"/>
    </location>
</feature>
<dbReference type="RefSeq" id="XP_040739589.1">
    <property type="nucleotide sequence ID" value="XM_040883172.1"/>
</dbReference>
<dbReference type="Gene3D" id="1.20.1070.10">
    <property type="entry name" value="Rhodopsin 7-helix transmembrane proteins"/>
    <property type="match status" value="1"/>
</dbReference>